<keyword evidence="2" id="KW-1185">Reference proteome</keyword>
<proteinExistence type="predicted"/>
<gene>
    <name evidence="1" type="ORF">CEXT_40181</name>
</gene>
<evidence type="ECO:0000313" key="2">
    <source>
        <dbReference type="Proteomes" id="UP001054945"/>
    </source>
</evidence>
<organism evidence="1 2">
    <name type="scientific">Caerostris extrusa</name>
    <name type="common">Bark spider</name>
    <name type="synonym">Caerostris bankana</name>
    <dbReference type="NCBI Taxonomy" id="172846"/>
    <lineage>
        <taxon>Eukaryota</taxon>
        <taxon>Metazoa</taxon>
        <taxon>Ecdysozoa</taxon>
        <taxon>Arthropoda</taxon>
        <taxon>Chelicerata</taxon>
        <taxon>Arachnida</taxon>
        <taxon>Araneae</taxon>
        <taxon>Araneomorphae</taxon>
        <taxon>Entelegynae</taxon>
        <taxon>Araneoidea</taxon>
        <taxon>Araneidae</taxon>
        <taxon>Caerostris</taxon>
    </lineage>
</organism>
<dbReference type="EMBL" id="BPLR01013210">
    <property type="protein sequence ID" value="GIY59498.1"/>
    <property type="molecule type" value="Genomic_DNA"/>
</dbReference>
<dbReference type="Proteomes" id="UP001054945">
    <property type="component" value="Unassembled WGS sequence"/>
</dbReference>
<name>A0AAV4UP36_CAEEX</name>
<sequence length="105" mass="11935">MEHPYLSFADAVARRKSGTFISFLFHKRGTEECFWKRSSENPSKKGNTLIRHGTETNFGIASLQIFCIVIQSPSAEKYCYSWNKTCNTDRGSSFPIRGGITTFIQ</sequence>
<reference evidence="1 2" key="1">
    <citation type="submission" date="2021-06" db="EMBL/GenBank/DDBJ databases">
        <title>Caerostris extrusa draft genome.</title>
        <authorList>
            <person name="Kono N."/>
            <person name="Arakawa K."/>
        </authorList>
    </citation>
    <scope>NUCLEOTIDE SEQUENCE [LARGE SCALE GENOMIC DNA]</scope>
</reference>
<accession>A0AAV4UP36</accession>
<protein>
    <submittedName>
        <fullName evidence="1">Uncharacterized protein</fullName>
    </submittedName>
</protein>
<comment type="caution">
    <text evidence="1">The sequence shown here is derived from an EMBL/GenBank/DDBJ whole genome shotgun (WGS) entry which is preliminary data.</text>
</comment>
<evidence type="ECO:0000313" key="1">
    <source>
        <dbReference type="EMBL" id="GIY59498.1"/>
    </source>
</evidence>
<dbReference type="AlphaFoldDB" id="A0AAV4UP36"/>